<evidence type="ECO:0008006" key="4">
    <source>
        <dbReference type="Google" id="ProtNLM"/>
    </source>
</evidence>
<dbReference type="RefSeq" id="WP_191269453.1">
    <property type="nucleotide sequence ID" value="NZ_BNDS01000002.1"/>
</dbReference>
<keyword evidence="3" id="KW-1185">Reference proteome</keyword>
<keyword evidence="1" id="KW-0812">Transmembrane</keyword>
<dbReference type="EMBL" id="BNDS01000002">
    <property type="protein sequence ID" value="GHH96984.1"/>
    <property type="molecule type" value="Genomic_DNA"/>
</dbReference>
<keyword evidence="1" id="KW-1133">Transmembrane helix</keyword>
<keyword evidence="1" id="KW-0472">Membrane</keyword>
<comment type="caution">
    <text evidence="2">The sequence shown here is derived from an EMBL/GenBank/DDBJ whole genome shotgun (WGS) entry which is preliminary data.</text>
</comment>
<reference evidence="2 3" key="1">
    <citation type="journal article" date="2022" name="Int. J. Syst. Evol. Microbiol.">
        <title>Neobacillus kokaensis sp. nov., isolated from soil.</title>
        <authorList>
            <person name="Yuki K."/>
            <person name="Matsubara H."/>
            <person name="Yamaguchi S."/>
        </authorList>
    </citation>
    <scope>NUCLEOTIDE SEQUENCE [LARGE SCALE GENOMIC DNA]</scope>
    <source>
        <strain evidence="2 3">LOB 377</strain>
    </source>
</reference>
<sequence>MLRNNEGFFLLELLLSLSAMFMLCIYFIPLLMDLRAQSSALELEKTARQIMYEEMQAKLNDSKGFGDKNFIQNNILYQIQWSDSEEGGLKEVCVSVTKNTSHSQIEICGKLE</sequence>
<name>A0ABQ3MXM0_9BACI</name>
<feature type="transmembrane region" description="Helical" evidence="1">
    <location>
        <begin position="7"/>
        <end position="28"/>
    </location>
</feature>
<dbReference type="Proteomes" id="UP000637074">
    <property type="component" value="Unassembled WGS sequence"/>
</dbReference>
<evidence type="ECO:0000256" key="1">
    <source>
        <dbReference type="SAM" id="Phobius"/>
    </source>
</evidence>
<proteinExistence type="predicted"/>
<evidence type="ECO:0000313" key="2">
    <source>
        <dbReference type="EMBL" id="GHH96984.1"/>
    </source>
</evidence>
<accession>A0ABQ3MXM0</accession>
<protein>
    <recommendedName>
        <fullName evidence="4">Competence protein ComG</fullName>
    </recommendedName>
</protein>
<evidence type="ECO:0000313" key="3">
    <source>
        <dbReference type="Proteomes" id="UP000637074"/>
    </source>
</evidence>
<organism evidence="2 3">
    <name type="scientific">Neobacillus kokaensis</name>
    <dbReference type="NCBI Taxonomy" id="2759023"/>
    <lineage>
        <taxon>Bacteria</taxon>
        <taxon>Bacillati</taxon>
        <taxon>Bacillota</taxon>
        <taxon>Bacilli</taxon>
        <taxon>Bacillales</taxon>
        <taxon>Bacillaceae</taxon>
        <taxon>Neobacillus</taxon>
    </lineage>
</organism>
<gene>
    <name evidence="2" type="ORF">AM1BK_05270</name>
</gene>